<dbReference type="PANTHER" id="PTHR31025:SF30">
    <property type="entry name" value="SI:DKEY-15H8.17"/>
    <property type="match status" value="1"/>
</dbReference>
<organism evidence="2 3">
    <name type="scientific">Nothobranchius furzeri</name>
    <name type="common">Turquoise killifish</name>
    <dbReference type="NCBI Taxonomy" id="105023"/>
    <lineage>
        <taxon>Eukaryota</taxon>
        <taxon>Metazoa</taxon>
        <taxon>Chordata</taxon>
        <taxon>Craniata</taxon>
        <taxon>Vertebrata</taxon>
        <taxon>Euteleostomi</taxon>
        <taxon>Actinopterygii</taxon>
        <taxon>Neopterygii</taxon>
        <taxon>Teleostei</taxon>
        <taxon>Neoteleostei</taxon>
        <taxon>Acanthomorphata</taxon>
        <taxon>Ovalentaria</taxon>
        <taxon>Atherinomorphae</taxon>
        <taxon>Cyprinodontiformes</taxon>
        <taxon>Nothobranchiidae</taxon>
        <taxon>Nothobranchius</taxon>
    </lineage>
</organism>
<reference evidence="2" key="1">
    <citation type="submission" date="2014-08" db="EMBL/GenBank/DDBJ databases">
        <authorList>
            <person name="Senf B."/>
            <person name="Petzold A."/>
            <person name="Downie B.R."/>
            <person name="Koch P."/>
            <person name="Platzer M."/>
        </authorList>
    </citation>
    <scope>NUCLEOTIDE SEQUENCE [LARGE SCALE GENOMIC DNA]</scope>
    <source>
        <strain evidence="2">GRZ</strain>
    </source>
</reference>
<protein>
    <submittedName>
        <fullName evidence="2">Si:dkey-15h8.17</fullName>
    </submittedName>
</protein>
<evidence type="ECO:0000313" key="2">
    <source>
        <dbReference type="Ensembl" id="ENSNFUP00015042961.1"/>
    </source>
</evidence>
<feature type="region of interest" description="Disordered" evidence="1">
    <location>
        <begin position="87"/>
        <end position="124"/>
    </location>
</feature>
<name>A0A8C6PF97_NOTFU</name>
<dbReference type="GeneTree" id="ENSGT00940000163828"/>
<keyword evidence="3" id="KW-1185">Reference proteome</keyword>
<reference evidence="2" key="2">
    <citation type="submission" date="2025-08" db="UniProtKB">
        <authorList>
            <consortium name="Ensembl"/>
        </authorList>
    </citation>
    <scope>IDENTIFICATION</scope>
</reference>
<sequence>MSKGENEDTGYVRRDVKEAVWSYLPGLPGGLLTTMLDGLGVDSIEDLTLLEEKDLEKYLKPIQSRKLMKGIKDGLVTLNMELVSAPDPNALNSQTPSSPNTTLQSPNHLLSSPPSTPHASQPGVPWHVDFHLNLDQMSSAVRRRVEKQQRPLPDERRAFVVALVDQMMKHDQNPSRAMCYNVVRNIVRRHPKSFADIGKYGDTTGDGCYSLLQQVKTRVEYHNRTKTLLRHRRKRFTGIAGEIRQERGPVDQYGCVRWGPVDFPEGETEASLMKMKRDLLNIYSEEGMKGAERAEPMMEKTYVILRQYLNKMPAAAMSDIKEEWPFLFSQKSLFSHFALLTDINVLQKLQAAISQRGQTILDYCSTLDHPNINEVIVNYAQDSDKAASILLVLMLYFKEPKECLVLEVDPCATAVDISSAELPTTPCLIIQGDMMKPSGWLISIEGQVMMGPHPFFLHGVAALLSCYYVFNIEYPATGSLTLEFIQRCFLGINPERGSKTKKRTAINPRVSTFFRKLIDFEWTS</sequence>
<dbReference type="KEGG" id="nfu:107388016"/>
<dbReference type="OMA" id="MAYFREP"/>
<dbReference type="Ensembl" id="ENSNFUT00015044847.1">
    <property type="protein sequence ID" value="ENSNFUP00015042961.1"/>
    <property type="gene ID" value="ENSNFUG00015020566.1"/>
</dbReference>
<proteinExistence type="predicted"/>
<reference evidence="2" key="3">
    <citation type="submission" date="2025-09" db="UniProtKB">
        <authorList>
            <consortium name="Ensembl"/>
        </authorList>
    </citation>
    <scope>IDENTIFICATION</scope>
</reference>
<evidence type="ECO:0000256" key="1">
    <source>
        <dbReference type="SAM" id="MobiDB-lite"/>
    </source>
</evidence>
<accession>A0A8C6PF97</accession>
<dbReference type="Proteomes" id="UP000694548">
    <property type="component" value="Chromosome sgr12"/>
</dbReference>
<evidence type="ECO:0000313" key="3">
    <source>
        <dbReference type="Proteomes" id="UP000694548"/>
    </source>
</evidence>
<dbReference type="AlphaFoldDB" id="A0A8C6PF97"/>
<dbReference type="PANTHER" id="PTHR31025">
    <property type="entry name" value="SI:CH211-196P9.1-RELATED"/>
    <property type="match status" value="1"/>
</dbReference>
<feature type="compositionally biased region" description="Polar residues" evidence="1">
    <location>
        <begin position="90"/>
        <end position="119"/>
    </location>
</feature>